<organism evidence="3 4">
    <name type="scientific">Thioflavicoccus mobilis 8321</name>
    <dbReference type="NCBI Taxonomy" id="765912"/>
    <lineage>
        <taxon>Bacteria</taxon>
        <taxon>Pseudomonadati</taxon>
        <taxon>Pseudomonadota</taxon>
        <taxon>Gammaproteobacteria</taxon>
        <taxon>Chromatiales</taxon>
        <taxon>Chromatiaceae</taxon>
        <taxon>Thioflavicoccus</taxon>
    </lineage>
</organism>
<gene>
    <name evidence="3" type="ORF">Thimo_1248</name>
</gene>
<dbReference type="PROSITE" id="PS51782">
    <property type="entry name" value="LYSM"/>
    <property type="match status" value="1"/>
</dbReference>
<dbReference type="PATRIC" id="fig|765912.4.peg.1212"/>
<evidence type="ECO:0000256" key="1">
    <source>
        <dbReference type="SAM" id="SignalP"/>
    </source>
</evidence>
<dbReference type="PANTHER" id="PTHR34700:SF4">
    <property type="entry name" value="PHAGE-LIKE ELEMENT PBSX PROTEIN XKDP"/>
    <property type="match status" value="1"/>
</dbReference>
<evidence type="ECO:0000313" key="3">
    <source>
        <dbReference type="EMBL" id="AGA90045.1"/>
    </source>
</evidence>
<keyword evidence="1" id="KW-0732">Signal</keyword>
<dbReference type="AlphaFoldDB" id="L0GXE9"/>
<sequence>MAARARSYRRGGLLLGLALAVVAAGAAAEVPLNPSHPARYVVRQGDTLWDIAGRFLREPWRWGEIWQANPGIGDPNLIYPGDVLVLTYENGEPRIAREGGGMRVVKLTPRVRVEALDRAVPAIPANVIEPFLTRAYILEKSEMDAAPYVVGFPDKHIVAGLADAVYVRTIPTEEVGNFDIIRPGPAYTDPDTGEILGYEAAYVANANLERPGDPAKMRIGRSEIEVSIGDRLIPTDDAEPVLRFEPRSAPAGVKGRIISVLNGVTQIGQYNVVVLNRGRDDGVLPGHVFAVYQGGEERHDDVKAGLADWRNWRDETPLSTEFWYDKYRVTGWRQGQPDENTPFPPHVEVRKPVATYVSPYERSGILMVFRSFPRVSFALVMSAERPMAVLDSVGAPES</sequence>
<dbReference type="SMART" id="SM00257">
    <property type="entry name" value="LysM"/>
    <property type="match status" value="1"/>
</dbReference>
<feature type="chain" id="PRO_5003943195" evidence="1">
    <location>
        <begin position="29"/>
        <end position="398"/>
    </location>
</feature>
<dbReference type="InterPro" id="IPR018392">
    <property type="entry name" value="LysM"/>
</dbReference>
<evidence type="ECO:0000259" key="2">
    <source>
        <dbReference type="PROSITE" id="PS51782"/>
    </source>
</evidence>
<dbReference type="CDD" id="cd00118">
    <property type="entry name" value="LysM"/>
    <property type="match status" value="1"/>
</dbReference>
<feature type="domain" description="LysM" evidence="2">
    <location>
        <begin position="38"/>
        <end position="86"/>
    </location>
</feature>
<keyword evidence="4" id="KW-1185">Reference proteome</keyword>
<dbReference type="SUPFAM" id="SSF54106">
    <property type="entry name" value="LysM domain"/>
    <property type="match status" value="1"/>
</dbReference>
<dbReference type="EMBL" id="CP003051">
    <property type="protein sequence ID" value="AGA90045.1"/>
    <property type="molecule type" value="Genomic_DNA"/>
</dbReference>
<dbReference type="Proteomes" id="UP000010816">
    <property type="component" value="Chromosome"/>
</dbReference>
<dbReference type="RefSeq" id="WP_015280189.1">
    <property type="nucleotide sequence ID" value="NC_019940.1"/>
</dbReference>
<feature type="signal peptide" evidence="1">
    <location>
        <begin position="1"/>
        <end position="28"/>
    </location>
</feature>
<protein>
    <submittedName>
        <fullName evidence="3">LysM domain-containing protein</fullName>
    </submittedName>
</protein>
<reference evidence="3 4" key="1">
    <citation type="submission" date="2011-09" db="EMBL/GenBank/DDBJ databases">
        <title>Complete sequence of chromosome of Thioflavicoccus mobilis 8321.</title>
        <authorList>
            <consortium name="US DOE Joint Genome Institute"/>
            <person name="Lucas S."/>
            <person name="Han J."/>
            <person name="Lapidus A."/>
            <person name="Cheng J.-F."/>
            <person name="Goodwin L."/>
            <person name="Pitluck S."/>
            <person name="Peters L."/>
            <person name="Ovchinnikova G."/>
            <person name="Lu M."/>
            <person name="Detter J.C."/>
            <person name="Han C."/>
            <person name="Tapia R."/>
            <person name="Land M."/>
            <person name="Hauser L."/>
            <person name="Kyrpides N."/>
            <person name="Ivanova N."/>
            <person name="Pagani I."/>
            <person name="Vogl K."/>
            <person name="Liu Z."/>
            <person name="Imhoff J."/>
            <person name="Thiel V."/>
            <person name="Frigaard N.-U."/>
            <person name="Bryant D."/>
            <person name="Woyke T."/>
        </authorList>
    </citation>
    <scope>NUCLEOTIDE SEQUENCE [LARGE SCALE GENOMIC DNA]</scope>
    <source>
        <strain evidence="3 4">8321</strain>
    </source>
</reference>
<dbReference type="OrthoDB" id="9765158at2"/>
<dbReference type="Pfam" id="PF01476">
    <property type="entry name" value="LysM"/>
    <property type="match status" value="1"/>
</dbReference>
<dbReference type="STRING" id="765912.Thimo_1248"/>
<accession>L0GXE9</accession>
<evidence type="ECO:0000313" key="4">
    <source>
        <dbReference type="Proteomes" id="UP000010816"/>
    </source>
</evidence>
<dbReference type="KEGG" id="tmb:Thimo_1248"/>
<dbReference type="PANTHER" id="PTHR34700">
    <property type="entry name" value="POTASSIUM BINDING PROTEIN KBP"/>
    <property type="match status" value="1"/>
</dbReference>
<dbReference type="InterPro" id="IPR036779">
    <property type="entry name" value="LysM_dom_sf"/>
</dbReference>
<dbReference type="Gene3D" id="3.10.350.10">
    <property type="entry name" value="LysM domain"/>
    <property type="match status" value="1"/>
</dbReference>
<proteinExistence type="predicted"/>
<dbReference type="eggNOG" id="COG1652">
    <property type="taxonomic scope" value="Bacteria"/>
</dbReference>
<name>L0GXE9_9GAMM</name>
<dbReference type="HOGENOM" id="CLU_050533_0_0_6"/>
<dbReference type="InterPro" id="IPR052196">
    <property type="entry name" value="Bact_Kbp"/>
</dbReference>